<evidence type="ECO:0000256" key="2">
    <source>
        <dbReference type="SAM" id="SignalP"/>
    </source>
</evidence>
<dbReference type="EMBL" id="GGFM01010011">
    <property type="protein sequence ID" value="MBW30762.1"/>
    <property type="molecule type" value="Transcribed_RNA"/>
</dbReference>
<evidence type="ECO:0000313" key="3">
    <source>
        <dbReference type="EMBL" id="MBW30762.1"/>
    </source>
</evidence>
<evidence type="ECO:0000256" key="1">
    <source>
        <dbReference type="SAM" id="Phobius"/>
    </source>
</evidence>
<keyword evidence="1" id="KW-0812">Transmembrane</keyword>
<keyword evidence="1" id="KW-0472">Membrane</keyword>
<feature type="transmembrane region" description="Helical" evidence="1">
    <location>
        <begin position="55"/>
        <end position="75"/>
    </location>
</feature>
<keyword evidence="1" id="KW-1133">Transmembrane helix</keyword>
<feature type="chain" id="PRO_5014656300" evidence="2">
    <location>
        <begin position="16"/>
        <end position="76"/>
    </location>
</feature>
<organism evidence="3">
    <name type="scientific">Anopheles braziliensis</name>
    <dbReference type="NCBI Taxonomy" id="58242"/>
    <lineage>
        <taxon>Eukaryota</taxon>
        <taxon>Metazoa</taxon>
        <taxon>Ecdysozoa</taxon>
        <taxon>Arthropoda</taxon>
        <taxon>Hexapoda</taxon>
        <taxon>Insecta</taxon>
        <taxon>Pterygota</taxon>
        <taxon>Neoptera</taxon>
        <taxon>Endopterygota</taxon>
        <taxon>Diptera</taxon>
        <taxon>Nematocera</taxon>
        <taxon>Culicoidea</taxon>
        <taxon>Culicidae</taxon>
        <taxon>Anophelinae</taxon>
        <taxon>Anopheles</taxon>
    </lineage>
</organism>
<dbReference type="AlphaFoldDB" id="A0A2M3ZQI7"/>
<sequence length="76" mass="8087">MLPMVLLLRYSVCSAASLRLSLLLPPPFAIAKPSTISKLPSLGRVFKFKFAAAAGAPSNFGFLVVFGVSKVFLFAP</sequence>
<name>A0A2M3ZQI7_9DIPT</name>
<proteinExistence type="predicted"/>
<reference evidence="3" key="1">
    <citation type="submission" date="2018-01" db="EMBL/GenBank/DDBJ databases">
        <title>An insight into the sialome of Amazonian anophelines.</title>
        <authorList>
            <person name="Ribeiro J.M."/>
            <person name="Scarpassa V."/>
            <person name="Calvo E."/>
        </authorList>
    </citation>
    <scope>NUCLEOTIDE SEQUENCE</scope>
    <source>
        <tissue evidence="3">Salivary glands</tissue>
    </source>
</reference>
<protein>
    <submittedName>
        <fullName evidence="3">Putative secreted peptide</fullName>
    </submittedName>
</protein>
<feature type="signal peptide" evidence="2">
    <location>
        <begin position="1"/>
        <end position="15"/>
    </location>
</feature>
<keyword evidence="2" id="KW-0732">Signal</keyword>
<accession>A0A2M3ZQI7</accession>